<organism evidence="1 2">
    <name type="scientific">Pedobacter rhizosphaerae</name>
    <dbReference type="NCBI Taxonomy" id="390241"/>
    <lineage>
        <taxon>Bacteria</taxon>
        <taxon>Pseudomonadati</taxon>
        <taxon>Bacteroidota</taxon>
        <taxon>Sphingobacteriia</taxon>
        <taxon>Sphingobacteriales</taxon>
        <taxon>Sphingobacteriaceae</taxon>
        <taxon>Pedobacter</taxon>
    </lineage>
</organism>
<evidence type="ECO:0000313" key="1">
    <source>
        <dbReference type="EMBL" id="SES06479.1"/>
    </source>
</evidence>
<dbReference type="RefSeq" id="WP_090887063.1">
    <property type="nucleotide sequence ID" value="NZ_FOGG01000029.1"/>
</dbReference>
<proteinExistence type="predicted"/>
<dbReference type="InterPro" id="IPR029470">
    <property type="entry name" value="PDDEXK_4"/>
</dbReference>
<dbReference type="Pfam" id="PF14281">
    <property type="entry name" value="PDDEXK_4"/>
    <property type="match status" value="1"/>
</dbReference>
<evidence type="ECO:0000313" key="2">
    <source>
        <dbReference type="Proteomes" id="UP000199572"/>
    </source>
</evidence>
<keyword evidence="2" id="KW-1185">Reference proteome</keyword>
<reference evidence="1 2" key="1">
    <citation type="submission" date="2016-10" db="EMBL/GenBank/DDBJ databases">
        <authorList>
            <person name="de Groot N.N."/>
        </authorList>
    </citation>
    <scope>NUCLEOTIDE SEQUENCE [LARGE SCALE GENOMIC DNA]</scope>
    <source>
        <strain evidence="1 2">DSM 18610</strain>
    </source>
</reference>
<accession>A0A1H9UAU7</accession>
<protein>
    <submittedName>
        <fullName evidence="1">PD-(D/E)XK nuclease superfamily protein</fullName>
    </submittedName>
</protein>
<sequence>MFNSLYKLYRNHSVKTPLEDFTTEAFVGVLKLDPTLLENFCVSLLGLTKEDFNIRTQANYLLKNDINCIVDIVIESENQLCFIENKVNSKEGYRQLERYSKVLDLFKSCNKETYLIYCTKNFEEKAQVNHKFKQLRWFQVAKFLTQQRADNPIKNNFLEFLKLKKMSQNLTITNKDTFIIENLFETIELVSGHLDRVKPLFIQTFSKGVNRVNDGFNITQIIKHKRIILYFKDILGENTGWSEIKYGLQLNSTKIYCGIWVDKTNSQYRDFRDYFLANPFTFEILDKQNGFAIELSESLNKYVNDLDGDDKILNWYKEAFVLFLEVMLKTPQLHWNTINKITSQVI</sequence>
<dbReference type="EMBL" id="FOGG01000029">
    <property type="protein sequence ID" value="SES06479.1"/>
    <property type="molecule type" value="Genomic_DNA"/>
</dbReference>
<dbReference type="OrthoDB" id="1444424at2"/>
<gene>
    <name evidence="1" type="ORF">SAMN04488023_12913</name>
</gene>
<dbReference type="AlphaFoldDB" id="A0A1H9UAU7"/>
<dbReference type="Proteomes" id="UP000199572">
    <property type="component" value="Unassembled WGS sequence"/>
</dbReference>
<name>A0A1H9UAU7_9SPHI</name>